<reference evidence="1" key="1">
    <citation type="submission" date="2020-04" db="EMBL/GenBank/DDBJ databases">
        <authorList>
            <person name="Broberg M."/>
        </authorList>
    </citation>
    <scope>NUCLEOTIDE SEQUENCE</scope>
</reference>
<keyword evidence="2" id="KW-1185">Reference proteome</keyword>
<sequence length="60" mass="6709">MLRLSFQSSYHHQLGKGAQNSTGINVSVTLNLAEELRSFIWQIQPYVCGICHFVDGAQVD</sequence>
<reference evidence="1" key="2">
    <citation type="submission" date="2021-10" db="EMBL/GenBank/DDBJ databases">
        <authorList>
            <person name="Piombo E."/>
        </authorList>
    </citation>
    <scope>NUCLEOTIDE SEQUENCE</scope>
</reference>
<comment type="caution">
    <text evidence="1">The sequence shown here is derived from an EMBL/GenBank/DDBJ whole genome shotgun (WGS) entry which is preliminary data.</text>
</comment>
<proteinExistence type="predicted"/>
<evidence type="ECO:0000313" key="2">
    <source>
        <dbReference type="Proteomes" id="UP000836387"/>
    </source>
</evidence>
<name>A0ACA9TFE3_BIOOC</name>
<accession>A0ACA9TFE3</accession>
<organism evidence="1 2">
    <name type="scientific">Clonostachys rosea f. rosea IK726</name>
    <dbReference type="NCBI Taxonomy" id="1349383"/>
    <lineage>
        <taxon>Eukaryota</taxon>
        <taxon>Fungi</taxon>
        <taxon>Dikarya</taxon>
        <taxon>Ascomycota</taxon>
        <taxon>Pezizomycotina</taxon>
        <taxon>Sordariomycetes</taxon>
        <taxon>Hypocreomycetidae</taxon>
        <taxon>Hypocreales</taxon>
        <taxon>Bionectriaceae</taxon>
        <taxon>Clonostachys</taxon>
    </lineage>
</organism>
<protein>
    <submittedName>
        <fullName evidence="1">Uncharacterized protein</fullName>
    </submittedName>
</protein>
<gene>
    <name evidence="1" type="ORF">CRV2_00010000</name>
</gene>
<evidence type="ECO:0000313" key="1">
    <source>
        <dbReference type="EMBL" id="CAG9939675.1"/>
    </source>
</evidence>
<dbReference type="EMBL" id="CADEHS020000004">
    <property type="protein sequence ID" value="CAG9939675.1"/>
    <property type="molecule type" value="Genomic_DNA"/>
</dbReference>
<dbReference type="Proteomes" id="UP000836387">
    <property type="component" value="Unassembled WGS sequence"/>
</dbReference>